<accession>A0AAD5SMG3</accession>
<evidence type="ECO:0000256" key="1">
    <source>
        <dbReference type="SAM" id="MobiDB-lite"/>
    </source>
</evidence>
<dbReference type="AlphaFoldDB" id="A0AAD5SMG3"/>
<feature type="compositionally biased region" description="Low complexity" evidence="1">
    <location>
        <begin position="392"/>
        <end position="405"/>
    </location>
</feature>
<feature type="compositionally biased region" description="Low complexity" evidence="1">
    <location>
        <begin position="439"/>
        <end position="451"/>
    </location>
</feature>
<dbReference type="GO" id="GO:0003677">
    <property type="term" value="F:DNA binding"/>
    <property type="evidence" value="ECO:0007669"/>
    <property type="project" value="TreeGrafter"/>
</dbReference>
<sequence>METFHGSVTSPADALILFEACRLNRLKRVQRRLAESERLAYVKSGAVFVWDEEESGIKRWTDGKHWSPSRINGSFLIYREVEPRRRLDANPTANPAAPPTIEYVIKEHGLTKKAISITTSDGRKQHLVSYYTREDINNDLLPSPALVSGLGDIIVEKDIYPEFMPDGPAGSSTSSLRTGDTASVRSTGSGGSGAGAPGYTRGPKTRRVRNGNGSVTGVGGDDVSISSSSLADHRLSSVSSFEHSDVRFSHDSGVSIYSKWSGDDRSVRSMGSSHDIPEEEFGGIGAGDGGQSSRSYGLNHQGFMSSPTIGGPSGARRVHRSPSIQSTPADFSASGGSGLRRTMGGRTPSVHSLPIDAGAGGSNNGGAGRGDFILPLPHTLSHSHHGGHTAMHHQQQQSPSQQQQSPLPPPMFLAHSNWTPDTDYGRRLLESHHGLGGQSASSSNSSSPATSGWAGPTGQSDSQRQHGGDAMDVDCEESGGGSYRY</sequence>
<feature type="region of interest" description="Disordered" evidence="1">
    <location>
        <begin position="261"/>
        <end position="485"/>
    </location>
</feature>
<feature type="region of interest" description="Disordered" evidence="1">
    <location>
        <begin position="165"/>
        <end position="222"/>
    </location>
</feature>
<organism evidence="2 3">
    <name type="scientific">Rhizophlyctis rosea</name>
    <dbReference type="NCBI Taxonomy" id="64517"/>
    <lineage>
        <taxon>Eukaryota</taxon>
        <taxon>Fungi</taxon>
        <taxon>Fungi incertae sedis</taxon>
        <taxon>Chytridiomycota</taxon>
        <taxon>Chytridiomycota incertae sedis</taxon>
        <taxon>Chytridiomycetes</taxon>
        <taxon>Rhizophlyctidales</taxon>
        <taxon>Rhizophlyctidaceae</taxon>
        <taxon>Rhizophlyctis</taxon>
    </lineage>
</organism>
<comment type="caution">
    <text evidence="2">The sequence shown here is derived from an EMBL/GenBank/DDBJ whole genome shotgun (WGS) entry which is preliminary data.</text>
</comment>
<keyword evidence="3" id="KW-1185">Reference proteome</keyword>
<evidence type="ECO:0000313" key="3">
    <source>
        <dbReference type="Proteomes" id="UP001212841"/>
    </source>
</evidence>
<feature type="compositionally biased region" description="Basic residues" evidence="1">
    <location>
        <begin position="381"/>
        <end position="391"/>
    </location>
</feature>
<feature type="compositionally biased region" description="Polar residues" evidence="1">
    <location>
        <begin position="291"/>
        <end position="308"/>
    </location>
</feature>
<dbReference type="Proteomes" id="UP001212841">
    <property type="component" value="Unassembled WGS sequence"/>
</dbReference>
<evidence type="ECO:0000313" key="2">
    <source>
        <dbReference type="EMBL" id="KAJ3057539.1"/>
    </source>
</evidence>
<dbReference type="PANTHER" id="PTHR28027">
    <property type="entry name" value="TRANSCRIPTIONAL REGULATOR MIT1"/>
    <property type="match status" value="1"/>
</dbReference>
<gene>
    <name evidence="2" type="ORF">HK097_000005</name>
</gene>
<dbReference type="Pfam" id="PF09729">
    <property type="entry name" value="Gti1_Pac2"/>
    <property type="match status" value="1"/>
</dbReference>
<feature type="compositionally biased region" description="Gly residues" evidence="1">
    <location>
        <begin position="358"/>
        <end position="369"/>
    </location>
</feature>
<name>A0AAD5SMG3_9FUNG</name>
<feature type="compositionally biased region" description="Basic and acidic residues" evidence="1">
    <location>
        <begin position="423"/>
        <end position="433"/>
    </location>
</feature>
<dbReference type="InterPro" id="IPR018608">
    <property type="entry name" value="Gti1/Pac2"/>
</dbReference>
<proteinExistence type="predicted"/>
<dbReference type="PANTHER" id="PTHR28027:SF1">
    <property type="entry name" value="CAMP INDEPENDENT REGULATORY PROTEIN (AFU_ORTHOLOGUE AFUA_3G09640)"/>
    <property type="match status" value="1"/>
</dbReference>
<protein>
    <submittedName>
        <fullName evidence="2">Uncharacterized protein</fullName>
    </submittedName>
</protein>
<feature type="compositionally biased region" description="Polar residues" evidence="1">
    <location>
        <begin position="170"/>
        <end position="180"/>
    </location>
</feature>
<dbReference type="EMBL" id="JADGJD010000001">
    <property type="protein sequence ID" value="KAJ3057539.1"/>
    <property type="molecule type" value="Genomic_DNA"/>
</dbReference>
<reference evidence="2" key="1">
    <citation type="submission" date="2020-05" db="EMBL/GenBank/DDBJ databases">
        <title>Phylogenomic resolution of chytrid fungi.</title>
        <authorList>
            <person name="Stajich J.E."/>
            <person name="Amses K."/>
            <person name="Simmons R."/>
            <person name="Seto K."/>
            <person name="Myers J."/>
            <person name="Bonds A."/>
            <person name="Quandt C.A."/>
            <person name="Barry K."/>
            <person name="Liu P."/>
            <person name="Grigoriev I."/>
            <person name="Longcore J.E."/>
            <person name="James T.Y."/>
        </authorList>
    </citation>
    <scope>NUCLEOTIDE SEQUENCE</scope>
    <source>
        <strain evidence="2">JEL0318</strain>
    </source>
</reference>